<evidence type="ECO:0000259" key="17">
    <source>
        <dbReference type="Pfam" id="PF01658"/>
    </source>
</evidence>
<dbReference type="PIRSF" id="PIRSF015578">
    <property type="entry name" value="Myoinos-ppht_syn"/>
    <property type="match status" value="1"/>
</dbReference>
<evidence type="ECO:0000256" key="4">
    <source>
        <dbReference type="ARBA" id="ARBA00005117"/>
    </source>
</evidence>
<evidence type="ECO:0000256" key="5">
    <source>
        <dbReference type="ARBA" id="ARBA00010813"/>
    </source>
</evidence>
<keyword evidence="14" id="KW-1208">Phospholipid metabolism</keyword>
<dbReference type="Pfam" id="PF07994">
    <property type="entry name" value="NAD_binding_5"/>
    <property type="match status" value="1"/>
</dbReference>
<keyword evidence="12" id="KW-0594">Phospholipid biosynthesis</keyword>
<dbReference type="AlphaFoldDB" id="A0AAN9Z4V0"/>
<evidence type="ECO:0000256" key="10">
    <source>
        <dbReference type="ARBA" id="ARBA00023027"/>
    </source>
</evidence>
<evidence type="ECO:0000256" key="11">
    <source>
        <dbReference type="ARBA" id="ARBA00023098"/>
    </source>
</evidence>
<evidence type="ECO:0000256" key="6">
    <source>
        <dbReference type="ARBA" id="ARBA00012125"/>
    </source>
</evidence>
<keyword evidence="7" id="KW-0963">Cytoplasm</keyword>
<sequence length="550" mass="59409">MAATADLVKVNSPNVTYSDEYIEATYDYQTTRVEEVNGTYLATPVTNRLQIRTARHVPRLGLMLVGWGGNNGSTLTAALLANKLQLSWATRAGTQCANWFGSITQASTVRLGTDAKGRDVHVPLGSLLPLVQPEDVALDGWDISGADLAQAAERAGVLEPDLLRQLRAHLQALQPRPSAFFPDFVAANQAQRADNVLSGSKQEQLEQLRADIRAFRARSGAQRVVVLWTANTERFCEVLPGLNDSADALLAAVRAGAPELSPSTLFAVAAILEGCIYINGSPQNTFVPGCIELAERHRTFIAGDDFKSGQTKLKSVLVDFLVSAGIKPVSIVSYNHLGNNDGKNLSAPKQFRSKEISKSNVIDDMVASNPLLYAPGEKPDHCVVIKYVPYVGDSKRALDEYTSEILMGGHNTLVIHNTCEDSLLAAPIILDLALLAELCSRMEFRPVDQPDAEYTGFHCVLSLLSYLCKAPLVPRGAPVVNALSKQRAAIENVLRAALGLPPDNAMQLEHRLAHSPTTPHKANTTMLANGTPLDPKGLPEESLRAGYVRA</sequence>
<evidence type="ECO:0000313" key="18">
    <source>
        <dbReference type="EMBL" id="KAK7861720.1"/>
    </source>
</evidence>
<accession>A0AAN9Z4V0</accession>
<dbReference type="InterPro" id="IPR013021">
    <property type="entry name" value="Myo-inos-1-P_Synthase_GAPDH"/>
</dbReference>
<comment type="catalytic activity">
    <reaction evidence="1">
        <text>D-glucose 6-phosphate = 1D-myo-inositol 3-phosphate</text>
        <dbReference type="Rhea" id="RHEA:10716"/>
        <dbReference type="ChEBI" id="CHEBI:58401"/>
        <dbReference type="ChEBI" id="CHEBI:61548"/>
        <dbReference type="EC" id="5.5.1.4"/>
    </reaction>
</comment>
<evidence type="ECO:0000256" key="12">
    <source>
        <dbReference type="ARBA" id="ARBA00023209"/>
    </source>
</evidence>
<keyword evidence="10" id="KW-0520">NAD</keyword>
<comment type="subcellular location">
    <subcellularLocation>
        <location evidence="3">Cytoplasm</location>
    </subcellularLocation>
</comment>
<evidence type="ECO:0000256" key="7">
    <source>
        <dbReference type="ARBA" id="ARBA00022490"/>
    </source>
</evidence>
<dbReference type="SUPFAM" id="SSF51735">
    <property type="entry name" value="NAD(P)-binding Rossmann-fold domains"/>
    <property type="match status" value="1"/>
</dbReference>
<evidence type="ECO:0000256" key="16">
    <source>
        <dbReference type="SAM" id="MobiDB-lite"/>
    </source>
</evidence>
<feature type="compositionally biased region" description="Polar residues" evidence="16">
    <location>
        <begin position="515"/>
        <end position="528"/>
    </location>
</feature>
<dbReference type="Gene3D" id="3.40.50.720">
    <property type="entry name" value="NAD(P)-binding Rossmann-like Domain"/>
    <property type="match status" value="2"/>
</dbReference>
<comment type="similarity">
    <text evidence="5">Belongs to the myo-inositol 1-phosphate synthase family.</text>
</comment>
<gene>
    <name evidence="18" type="ORF">R5R35_014578</name>
</gene>
<keyword evidence="13" id="KW-0413">Isomerase</keyword>
<keyword evidence="9" id="KW-0398">Inositol biosynthesis</keyword>
<dbReference type="SUPFAM" id="SSF55347">
    <property type="entry name" value="Glyceraldehyde-3-phosphate dehydrogenase-like, C-terminal domain"/>
    <property type="match status" value="1"/>
</dbReference>
<feature type="region of interest" description="Disordered" evidence="16">
    <location>
        <begin position="515"/>
        <end position="550"/>
    </location>
</feature>
<evidence type="ECO:0000256" key="13">
    <source>
        <dbReference type="ARBA" id="ARBA00023235"/>
    </source>
</evidence>
<dbReference type="FunFam" id="3.30.360.10:FF:000055">
    <property type="entry name" value="Putative myo-inositol-1-phosphate synthase"/>
    <property type="match status" value="1"/>
</dbReference>
<dbReference type="GO" id="GO:0008654">
    <property type="term" value="P:phospholipid biosynthetic process"/>
    <property type="evidence" value="ECO:0007669"/>
    <property type="project" value="UniProtKB-KW"/>
</dbReference>
<dbReference type="InterPro" id="IPR002587">
    <property type="entry name" value="Myo-inos-1-P_Synthase"/>
</dbReference>
<dbReference type="GO" id="GO:0004512">
    <property type="term" value="F:inositol-3-phosphate synthase activity"/>
    <property type="evidence" value="ECO:0007669"/>
    <property type="project" value="UniProtKB-EC"/>
</dbReference>
<feature type="domain" description="Myo-inositol-1-phosphate synthase GAPDH-like" evidence="17">
    <location>
        <begin position="309"/>
        <end position="422"/>
    </location>
</feature>
<dbReference type="EMBL" id="JAZDUA010000304">
    <property type="protein sequence ID" value="KAK7861720.1"/>
    <property type="molecule type" value="Genomic_DNA"/>
</dbReference>
<dbReference type="PANTHER" id="PTHR11510">
    <property type="entry name" value="MYO-INOSITOL-1 PHOSPHATE SYNTHASE"/>
    <property type="match status" value="1"/>
</dbReference>
<dbReference type="InterPro" id="IPR036291">
    <property type="entry name" value="NAD(P)-bd_dom_sf"/>
</dbReference>
<evidence type="ECO:0000256" key="1">
    <source>
        <dbReference type="ARBA" id="ARBA00000113"/>
    </source>
</evidence>
<organism evidence="18 19">
    <name type="scientific">Gryllus longicercus</name>
    <dbReference type="NCBI Taxonomy" id="2509291"/>
    <lineage>
        <taxon>Eukaryota</taxon>
        <taxon>Metazoa</taxon>
        <taxon>Ecdysozoa</taxon>
        <taxon>Arthropoda</taxon>
        <taxon>Hexapoda</taxon>
        <taxon>Insecta</taxon>
        <taxon>Pterygota</taxon>
        <taxon>Neoptera</taxon>
        <taxon>Polyneoptera</taxon>
        <taxon>Orthoptera</taxon>
        <taxon>Ensifera</taxon>
        <taxon>Gryllidea</taxon>
        <taxon>Grylloidea</taxon>
        <taxon>Gryllidae</taxon>
        <taxon>Gryllinae</taxon>
        <taxon>Gryllus</taxon>
    </lineage>
</organism>
<keyword evidence="19" id="KW-1185">Reference proteome</keyword>
<comment type="caution">
    <text evidence="18">The sequence shown here is derived from an EMBL/GenBank/DDBJ whole genome shotgun (WGS) entry which is preliminary data.</text>
</comment>
<evidence type="ECO:0000313" key="19">
    <source>
        <dbReference type="Proteomes" id="UP001378592"/>
    </source>
</evidence>
<evidence type="ECO:0000256" key="8">
    <source>
        <dbReference type="ARBA" id="ARBA00022516"/>
    </source>
</evidence>
<keyword evidence="8" id="KW-0444">Lipid biosynthesis</keyword>
<evidence type="ECO:0000256" key="9">
    <source>
        <dbReference type="ARBA" id="ARBA00022550"/>
    </source>
</evidence>
<comment type="cofactor">
    <cofactor evidence="2">
        <name>NAD(+)</name>
        <dbReference type="ChEBI" id="CHEBI:57540"/>
    </cofactor>
</comment>
<comment type="pathway">
    <text evidence="4">Polyol metabolism; myo-inositol biosynthesis; myo-inositol from D-glucose 6-phosphate: step 1/2.</text>
</comment>
<evidence type="ECO:0000256" key="2">
    <source>
        <dbReference type="ARBA" id="ARBA00001911"/>
    </source>
</evidence>
<dbReference type="GO" id="GO:0006021">
    <property type="term" value="P:inositol biosynthetic process"/>
    <property type="evidence" value="ECO:0007669"/>
    <property type="project" value="UniProtKB-KW"/>
</dbReference>
<keyword evidence="11" id="KW-0443">Lipid metabolism</keyword>
<evidence type="ECO:0000256" key="3">
    <source>
        <dbReference type="ARBA" id="ARBA00004496"/>
    </source>
</evidence>
<dbReference type="FunFam" id="3.40.50.720:FF:000069">
    <property type="entry name" value="Inositol-3-phosphate synthase 1"/>
    <property type="match status" value="1"/>
</dbReference>
<evidence type="ECO:0000256" key="15">
    <source>
        <dbReference type="ARBA" id="ARBA00025559"/>
    </source>
</evidence>
<dbReference type="Pfam" id="PF01658">
    <property type="entry name" value="Inos-1-P_synth"/>
    <property type="match status" value="1"/>
</dbReference>
<reference evidence="18 19" key="1">
    <citation type="submission" date="2024-03" db="EMBL/GenBank/DDBJ databases">
        <title>The genome assembly and annotation of the cricket Gryllus longicercus Weissman &amp; Gray.</title>
        <authorList>
            <person name="Szrajer S."/>
            <person name="Gray D."/>
            <person name="Ylla G."/>
        </authorList>
    </citation>
    <scope>NUCLEOTIDE SEQUENCE [LARGE SCALE GENOMIC DNA]</scope>
    <source>
        <strain evidence="18">DAG 2021-001</strain>
        <tissue evidence="18">Whole body minus gut</tissue>
    </source>
</reference>
<protein>
    <recommendedName>
        <fullName evidence="6">inositol-3-phosphate synthase</fullName>
        <ecNumber evidence="6">5.5.1.4</ecNumber>
    </recommendedName>
</protein>
<dbReference type="EC" id="5.5.1.4" evidence="6"/>
<name>A0AAN9Z4V0_9ORTH</name>
<proteinExistence type="inferred from homology"/>
<evidence type="ECO:0000256" key="14">
    <source>
        <dbReference type="ARBA" id="ARBA00023264"/>
    </source>
</evidence>
<dbReference type="Proteomes" id="UP001378592">
    <property type="component" value="Unassembled WGS sequence"/>
</dbReference>
<dbReference type="GO" id="GO:0005737">
    <property type="term" value="C:cytoplasm"/>
    <property type="evidence" value="ECO:0007669"/>
    <property type="project" value="UniProtKB-SubCell"/>
</dbReference>
<dbReference type="FunFam" id="3.40.50.720:FF:000107">
    <property type="entry name" value="inositol-3-phosphate synthase"/>
    <property type="match status" value="1"/>
</dbReference>
<comment type="function">
    <text evidence="15">Key enzyme in myo-inositol biosynthesis pathway that catalyzes the conversion of glucose 6-phosphate to 1-myo-inositol 1-phosphate in a NAD-dependent manner. Rate-limiting enzyme in the synthesis of all inositol-containing compounds.</text>
</comment>